<dbReference type="OrthoDB" id="10023328at2759"/>
<dbReference type="EC" id="1.8.98.2" evidence="2"/>
<dbReference type="OMA" id="SQIRRPI"/>
<organism evidence="11 12">
    <name type="scientific">Stegodyphus mimosarum</name>
    <name type="common">African social velvet spider</name>
    <dbReference type="NCBI Taxonomy" id="407821"/>
    <lineage>
        <taxon>Eukaryota</taxon>
        <taxon>Metazoa</taxon>
        <taxon>Ecdysozoa</taxon>
        <taxon>Arthropoda</taxon>
        <taxon>Chelicerata</taxon>
        <taxon>Arachnida</taxon>
        <taxon>Araneae</taxon>
        <taxon>Araneomorphae</taxon>
        <taxon>Entelegynae</taxon>
        <taxon>Eresoidea</taxon>
        <taxon>Eresidae</taxon>
        <taxon>Stegodyphus</taxon>
    </lineage>
</organism>
<evidence type="ECO:0000256" key="9">
    <source>
        <dbReference type="ARBA" id="ARBA00047514"/>
    </source>
</evidence>
<dbReference type="InterPro" id="IPR036086">
    <property type="entry name" value="ParB/Sulfiredoxin_sf"/>
</dbReference>
<protein>
    <recommendedName>
        <fullName evidence="2">sulfiredoxin</fullName>
        <ecNumber evidence="2">1.8.98.2</ecNumber>
    </recommendedName>
</protein>
<evidence type="ECO:0000313" key="12">
    <source>
        <dbReference type="Proteomes" id="UP000054359"/>
    </source>
</evidence>
<dbReference type="GO" id="GO:0034599">
    <property type="term" value="P:cellular response to oxidative stress"/>
    <property type="evidence" value="ECO:0007669"/>
    <property type="project" value="TreeGrafter"/>
</dbReference>
<evidence type="ECO:0000256" key="7">
    <source>
        <dbReference type="ARBA" id="ARBA00023002"/>
    </source>
</evidence>
<reference evidence="11 12" key="1">
    <citation type="submission" date="2013-11" db="EMBL/GenBank/DDBJ databases">
        <title>Genome sequencing of Stegodyphus mimosarum.</title>
        <authorList>
            <person name="Bechsgaard J."/>
        </authorList>
    </citation>
    <scope>NUCLEOTIDE SEQUENCE [LARGE SCALE GENOMIC DNA]</scope>
</reference>
<evidence type="ECO:0000256" key="3">
    <source>
        <dbReference type="ARBA" id="ARBA00022481"/>
    </source>
</evidence>
<comment type="similarity">
    <text evidence="1">Belongs to the sulfiredoxin family.</text>
</comment>
<keyword evidence="7" id="KW-0560">Oxidoreductase</keyword>
<dbReference type="InterPro" id="IPR003115">
    <property type="entry name" value="ParB_N"/>
</dbReference>
<keyword evidence="8" id="KW-1015">Disulfide bond</keyword>
<dbReference type="PANTHER" id="PTHR21348:SF2">
    <property type="entry name" value="SULFIREDOXIN-1"/>
    <property type="match status" value="1"/>
</dbReference>
<keyword evidence="3" id="KW-0488">Methylation</keyword>
<keyword evidence="4" id="KW-0547">Nucleotide-binding</keyword>
<evidence type="ECO:0000256" key="4">
    <source>
        <dbReference type="ARBA" id="ARBA00022741"/>
    </source>
</evidence>
<name>A0A087UDU3_STEMI</name>
<dbReference type="InterPro" id="IPR016692">
    <property type="entry name" value="Sulfiredoxin"/>
</dbReference>
<sequence length="161" mass="18531">MYSIRSLQRIFLGIPFIFLLRYVSVAGKRENRVICLNDFREPVPKMTENFSGSSIHAAHIKDVHDVPFHELIRPFPSELEEEKVISLMETLKDPERKNTVPPVDVLWVKGREGGNYFYSFGGCHRYEAHKRLGLPTIRSKLIKSTIDDLRTYLGGSTPDLK</sequence>
<evidence type="ECO:0000259" key="10">
    <source>
        <dbReference type="Pfam" id="PF02195"/>
    </source>
</evidence>
<evidence type="ECO:0000256" key="8">
    <source>
        <dbReference type="ARBA" id="ARBA00023157"/>
    </source>
</evidence>
<dbReference type="Proteomes" id="UP000054359">
    <property type="component" value="Unassembled WGS sequence"/>
</dbReference>
<evidence type="ECO:0000313" key="11">
    <source>
        <dbReference type="EMBL" id="KFM75532.1"/>
    </source>
</evidence>
<dbReference type="SUPFAM" id="SSF110849">
    <property type="entry name" value="ParB/Sulfiredoxin"/>
    <property type="match status" value="1"/>
</dbReference>
<keyword evidence="5" id="KW-0067">ATP-binding</keyword>
<dbReference type="CDD" id="cd16395">
    <property type="entry name" value="Srx"/>
    <property type="match status" value="1"/>
</dbReference>
<comment type="catalytic activity">
    <reaction evidence="9">
        <text>S-hydroxy-S-oxy-L-cysteinyl-[peroxiredoxin] + [protein]-dithiol + ATP = S-hydroxy-L-cysteinyl-[peroxiredoxin] + [protein]-disulfide + ADP + phosphate</text>
        <dbReference type="Rhea" id="RHEA:17545"/>
        <dbReference type="Rhea" id="RHEA-COMP:10593"/>
        <dbReference type="Rhea" id="RHEA-COMP:10594"/>
        <dbReference type="Rhea" id="RHEA-COMP:13681"/>
        <dbReference type="Rhea" id="RHEA-COMP:17976"/>
        <dbReference type="ChEBI" id="CHEBI:29950"/>
        <dbReference type="ChEBI" id="CHEBI:30616"/>
        <dbReference type="ChEBI" id="CHEBI:43474"/>
        <dbReference type="ChEBI" id="CHEBI:50058"/>
        <dbReference type="ChEBI" id="CHEBI:61973"/>
        <dbReference type="ChEBI" id="CHEBI:61974"/>
        <dbReference type="ChEBI" id="CHEBI:456216"/>
        <dbReference type="EC" id="1.8.98.2"/>
    </reaction>
</comment>
<feature type="non-terminal residue" evidence="11">
    <location>
        <position position="161"/>
    </location>
</feature>
<dbReference type="PANTHER" id="PTHR21348">
    <property type="match status" value="1"/>
</dbReference>
<keyword evidence="6" id="KW-0049">Antioxidant</keyword>
<feature type="domain" description="ParB-like N-terminal" evidence="10">
    <location>
        <begin position="62"/>
        <end position="145"/>
    </location>
</feature>
<dbReference type="AlphaFoldDB" id="A0A087UDU3"/>
<dbReference type="Gene3D" id="3.90.1530.10">
    <property type="entry name" value="Conserved hypothetical protein from pyrococcus furiosus pfu- 392566-001, ParB domain"/>
    <property type="match status" value="1"/>
</dbReference>
<dbReference type="EMBL" id="KK119380">
    <property type="protein sequence ID" value="KFM75532.1"/>
    <property type="molecule type" value="Genomic_DNA"/>
</dbReference>
<gene>
    <name evidence="11" type="ORF">X975_22469</name>
</gene>
<dbReference type="GO" id="GO:0032542">
    <property type="term" value="F:sulfiredoxin activity"/>
    <property type="evidence" value="ECO:0007669"/>
    <property type="project" value="UniProtKB-EC"/>
</dbReference>
<evidence type="ECO:0000256" key="1">
    <source>
        <dbReference type="ARBA" id="ARBA00009609"/>
    </source>
</evidence>
<evidence type="ECO:0000256" key="2">
    <source>
        <dbReference type="ARBA" id="ARBA00013055"/>
    </source>
</evidence>
<dbReference type="GO" id="GO:0005737">
    <property type="term" value="C:cytoplasm"/>
    <property type="evidence" value="ECO:0007669"/>
    <property type="project" value="TreeGrafter"/>
</dbReference>
<dbReference type="STRING" id="407821.A0A087UDU3"/>
<keyword evidence="12" id="KW-1185">Reference proteome</keyword>
<dbReference type="FunFam" id="3.90.1530.10:FF:000001">
    <property type="entry name" value="Sulfiredoxin"/>
    <property type="match status" value="1"/>
</dbReference>
<accession>A0A087UDU3</accession>
<dbReference type="GO" id="GO:0005524">
    <property type="term" value="F:ATP binding"/>
    <property type="evidence" value="ECO:0007669"/>
    <property type="project" value="UniProtKB-KW"/>
</dbReference>
<evidence type="ECO:0000256" key="5">
    <source>
        <dbReference type="ARBA" id="ARBA00022840"/>
    </source>
</evidence>
<proteinExistence type="inferred from homology"/>
<evidence type="ECO:0000256" key="6">
    <source>
        <dbReference type="ARBA" id="ARBA00022862"/>
    </source>
</evidence>
<dbReference type="Pfam" id="PF02195">
    <property type="entry name" value="ParB_N"/>
    <property type="match status" value="1"/>
</dbReference>